<dbReference type="EMBL" id="JAAITS010000156">
    <property type="protein sequence ID" value="NSG87833.1"/>
    <property type="molecule type" value="Genomic_DNA"/>
</dbReference>
<gene>
    <name evidence="2" type="ORF">G5B17_21170</name>
</gene>
<evidence type="ECO:0000313" key="2">
    <source>
        <dbReference type="EMBL" id="NSG87833.1"/>
    </source>
</evidence>
<feature type="non-terminal residue" evidence="2">
    <location>
        <position position="1"/>
    </location>
</feature>
<evidence type="ECO:0000256" key="1">
    <source>
        <dbReference type="SAM" id="MobiDB-lite"/>
    </source>
</evidence>
<proteinExistence type="predicted"/>
<evidence type="ECO:0000313" key="3">
    <source>
        <dbReference type="Proteomes" id="UP001644719"/>
    </source>
</evidence>
<keyword evidence="3" id="KW-1185">Reference proteome</keyword>
<comment type="caution">
    <text evidence="2">The sequence shown here is derived from an EMBL/GenBank/DDBJ whole genome shotgun (WGS) entry which is preliminary data.</text>
</comment>
<reference evidence="2 3" key="1">
    <citation type="journal article" date="2020" name="Cell Host Microbe">
        <title>Functional and Genomic Variation between Human-Derived Isolates of Lachnospiraceae Reveals Inter- and Intra-Species Diversity.</title>
        <authorList>
            <person name="Sorbara M.T."/>
            <person name="Littmann E.R."/>
            <person name="Fontana E."/>
            <person name="Moody T.U."/>
            <person name="Kohout C.E."/>
            <person name="Gjonbalaj M."/>
            <person name="Eaton V."/>
            <person name="Seok R."/>
            <person name="Leiner I.M."/>
            <person name="Pamer E.G."/>
        </authorList>
    </citation>
    <scope>NUCLEOTIDE SEQUENCE [LARGE SCALE GENOMIC DNA]</scope>
    <source>
        <strain evidence="2 3">MSK.17.74</strain>
    </source>
</reference>
<organism evidence="2 3">
    <name type="scientific">Blautia faecis</name>
    <dbReference type="NCBI Taxonomy" id="871665"/>
    <lineage>
        <taxon>Bacteria</taxon>
        <taxon>Bacillati</taxon>
        <taxon>Bacillota</taxon>
        <taxon>Clostridia</taxon>
        <taxon>Lachnospirales</taxon>
        <taxon>Lachnospiraceae</taxon>
        <taxon>Blautia</taxon>
    </lineage>
</organism>
<protein>
    <submittedName>
        <fullName evidence="2">XRE family transcriptional regulator</fullName>
    </submittedName>
</protein>
<feature type="region of interest" description="Disordered" evidence="1">
    <location>
        <begin position="14"/>
        <end position="38"/>
    </location>
</feature>
<sequence>ETLNCEITDVIELVPDEPASTGGKEHERIETKNKRKRN</sequence>
<name>A0ABX2HF43_9FIRM</name>
<feature type="compositionally biased region" description="Basic and acidic residues" evidence="1">
    <location>
        <begin position="23"/>
        <end position="32"/>
    </location>
</feature>
<accession>A0ABX2HF43</accession>
<dbReference type="Proteomes" id="UP001644719">
    <property type="component" value="Unassembled WGS sequence"/>
</dbReference>